<dbReference type="InterPro" id="IPR006533">
    <property type="entry name" value="T6SS_Vgr_RhsGE"/>
</dbReference>
<dbReference type="NCBIfam" id="TIGR01646">
    <property type="entry name" value="vgr_GE"/>
    <property type="match status" value="1"/>
</dbReference>
<dbReference type="Gene3D" id="4.10.220.110">
    <property type="match status" value="1"/>
</dbReference>
<feature type="domain" description="Putative type VI secretion system Rhs element associated Vgr" evidence="4">
    <location>
        <begin position="594"/>
        <end position="704"/>
    </location>
</feature>
<evidence type="ECO:0000259" key="3">
    <source>
        <dbReference type="Pfam" id="PF10106"/>
    </source>
</evidence>
<dbReference type="RefSeq" id="WP_379718497.1">
    <property type="nucleotide sequence ID" value="NZ_JBHSMS010000023.1"/>
</dbReference>
<dbReference type="NCBIfam" id="TIGR03361">
    <property type="entry name" value="VI_Rhs_Vgr"/>
    <property type="match status" value="1"/>
</dbReference>
<name>A0ABW0PJL1_9BURK</name>
<dbReference type="Proteomes" id="UP001596031">
    <property type="component" value="Unassembled WGS sequence"/>
</dbReference>
<dbReference type="InterPro" id="IPR017847">
    <property type="entry name" value="T6SS_RhsGE_Vgr_subset"/>
</dbReference>
<dbReference type="Gene3D" id="2.30.110.50">
    <property type="match status" value="1"/>
</dbReference>
<dbReference type="SUPFAM" id="SSF69349">
    <property type="entry name" value="Phage fibre proteins"/>
    <property type="match status" value="1"/>
</dbReference>
<feature type="domain" description="DUF2345" evidence="3">
    <location>
        <begin position="736"/>
        <end position="881"/>
    </location>
</feature>
<evidence type="ECO:0000256" key="1">
    <source>
        <dbReference type="ARBA" id="ARBA00005558"/>
    </source>
</evidence>
<evidence type="ECO:0000313" key="6">
    <source>
        <dbReference type="Proteomes" id="UP001596031"/>
    </source>
</evidence>
<dbReference type="Pfam" id="PF05954">
    <property type="entry name" value="Phage_GPD"/>
    <property type="match status" value="1"/>
</dbReference>
<reference evidence="6" key="1">
    <citation type="journal article" date="2019" name="Int. J. Syst. Evol. Microbiol.">
        <title>The Global Catalogue of Microorganisms (GCM) 10K type strain sequencing project: providing services to taxonomists for standard genome sequencing and annotation.</title>
        <authorList>
            <consortium name="The Broad Institute Genomics Platform"/>
            <consortium name="The Broad Institute Genome Sequencing Center for Infectious Disease"/>
            <person name="Wu L."/>
            <person name="Ma J."/>
        </authorList>
    </citation>
    <scope>NUCLEOTIDE SEQUENCE [LARGE SCALE GENOMIC DNA]</scope>
    <source>
        <strain evidence="6">CCUG 38813</strain>
    </source>
</reference>
<evidence type="ECO:0000313" key="5">
    <source>
        <dbReference type="EMBL" id="MFC5510804.1"/>
    </source>
</evidence>
<dbReference type="Pfam" id="PF10106">
    <property type="entry name" value="DUF2345"/>
    <property type="match status" value="1"/>
</dbReference>
<dbReference type="EMBL" id="JBHSMS010000023">
    <property type="protein sequence ID" value="MFC5510804.1"/>
    <property type="molecule type" value="Genomic_DNA"/>
</dbReference>
<proteinExistence type="inferred from homology"/>
<accession>A0ABW0PJL1</accession>
<sequence length="967" mass="104714">MRKRITLCLTYVNNLLFRSRPTNAMADTRTMQELRLAVSRLGTRDRPLGLALARAGGAHDDVLLPQRMIGKEAVCGGFEYRVLCVADNAALALKDFIGVAAELRVITDRGHVRRICGIVTEAASGQSDGALATYQLMMRDALSVMEGRTNTRVFRNQSELDVIATLVAEWHERNSVLRATFELQVDIGLGSKLAQREFIMQYNESDAAFIRRLLQRRGIAWLFRAGLPSDPSRRRPRQEPIGHTLFLFDDANHLEQNAAGSVRFHRDAATEQRDAITGWSAVRTLQPGSASLHTWDYKNLSGGVFMETRTESQTDQGERGNALAASLDDYYVAAPHVGDTAGDLADLGYAQIAHYEYEAKSFHGEGGVRDLAVGEWFSLDGHPEIDTHPAKEREFVITAQHIAAQNNLPVEVSARVERLFNRNGWSQGDYAIFANGDDEPIRYNTRFTCVRRGIRIAPPRATLPRPALQTAIVVGPANEQVWCDDMGRVKIRFPATRAQDHAHANGAGSSDSDADSAWVRVASTWAGNGPGTAGQCGTRLLPPVGTEVLVGWAGGDPDKPIIIGQLYNGSGPPPAFRQEGGLPNTKYQSGIRSREIRGRRGNQLRLDDTTGQISAQLASDHATTELNLGYLTELRQDGSAAPRGEGAELRSDEAIALHAARGILLSTWKLLGGANSKGSQLAREDYLGLLRECGELCAALGNFAAEHNGMPIDTKEQDELLARFKKWEDGSNTAPKATEPGEPVIGITSPAGIGFASSQAIVSYSARNIDTVAQQHLQMTAGQRFSLNAGKGIALFAQHGGLIGIAHFGKLLLQSQHDDTDINSAKNLNVTATEGTVTVSGKIILLVAEDGSFLKLGDGPPVLGSKQPLKFHAPDFLYDEPESMTAQFPKFGEGGADQKLAVHYARGTPLENGDRPLGGAVKDAKMKIGLSDGSDMQVRSGADGKSELIERDAMHMAEISLMRGGDQ</sequence>
<evidence type="ECO:0000259" key="4">
    <source>
        <dbReference type="Pfam" id="PF13296"/>
    </source>
</evidence>
<evidence type="ECO:0000259" key="2">
    <source>
        <dbReference type="Pfam" id="PF04717"/>
    </source>
</evidence>
<dbReference type="InterPro" id="IPR028244">
    <property type="entry name" value="T6SS_Rhs_Vgr_dom"/>
</dbReference>
<gene>
    <name evidence="5" type="ORF">ACFPOU_06675</name>
</gene>
<protein>
    <submittedName>
        <fullName evidence="5">Type VI secretion system Vgr family protein</fullName>
    </submittedName>
</protein>
<dbReference type="Pfam" id="PF13296">
    <property type="entry name" value="T6SS_Vgr"/>
    <property type="match status" value="1"/>
</dbReference>
<dbReference type="Gene3D" id="3.55.50.10">
    <property type="entry name" value="Baseplate protein-like domains"/>
    <property type="match status" value="1"/>
</dbReference>
<organism evidence="5 6">
    <name type="scientific">Massilia jejuensis</name>
    <dbReference type="NCBI Taxonomy" id="648894"/>
    <lineage>
        <taxon>Bacteria</taxon>
        <taxon>Pseudomonadati</taxon>
        <taxon>Pseudomonadota</taxon>
        <taxon>Betaproteobacteria</taxon>
        <taxon>Burkholderiales</taxon>
        <taxon>Oxalobacteraceae</taxon>
        <taxon>Telluria group</taxon>
        <taxon>Massilia</taxon>
    </lineage>
</organism>
<keyword evidence="6" id="KW-1185">Reference proteome</keyword>
<dbReference type="Pfam" id="PF04717">
    <property type="entry name" value="Phage_base_V"/>
    <property type="match status" value="1"/>
</dbReference>
<dbReference type="InterPro" id="IPR018769">
    <property type="entry name" value="VgrG2_DUF2345"/>
</dbReference>
<feature type="domain" description="Gp5/Type VI secretion system Vgr protein OB-fold" evidence="2">
    <location>
        <begin position="512"/>
        <end position="567"/>
    </location>
</feature>
<comment type="caution">
    <text evidence="5">The sequence shown here is derived from an EMBL/GenBank/DDBJ whole genome shotgun (WGS) entry which is preliminary data.</text>
</comment>
<dbReference type="InterPro" id="IPR037026">
    <property type="entry name" value="Vgr_OB-fold_dom_sf"/>
</dbReference>
<comment type="similarity">
    <text evidence="1">Belongs to the VgrG protein family.</text>
</comment>
<dbReference type="SUPFAM" id="SSF69279">
    <property type="entry name" value="Phage tail proteins"/>
    <property type="match status" value="2"/>
</dbReference>
<dbReference type="SUPFAM" id="SSF69255">
    <property type="entry name" value="gp5 N-terminal domain-like"/>
    <property type="match status" value="1"/>
</dbReference>
<dbReference type="Gene3D" id="2.40.50.230">
    <property type="entry name" value="Gp5 N-terminal domain"/>
    <property type="match status" value="1"/>
</dbReference>
<dbReference type="InterPro" id="IPR006531">
    <property type="entry name" value="Gp5/Vgr_OB"/>
</dbReference>